<dbReference type="InterPro" id="IPR036837">
    <property type="entry name" value="Cation_efflux_CTD_sf"/>
</dbReference>
<dbReference type="Gene3D" id="3.30.70.1350">
    <property type="entry name" value="Cation efflux protein, cytoplasmic domain"/>
    <property type="match status" value="1"/>
</dbReference>
<evidence type="ECO:0000256" key="6">
    <source>
        <dbReference type="ARBA" id="ARBA00023136"/>
    </source>
</evidence>
<dbReference type="SUPFAM" id="SSF160240">
    <property type="entry name" value="Cation efflux protein cytoplasmic domain-like"/>
    <property type="match status" value="1"/>
</dbReference>
<dbReference type="Gene3D" id="1.20.1510.10">
    <property type="entry name" value="Cation efflux protein transmembrane domain"/>
    <property type="match status" value="1"/>
</dbReference>
<protein>
    <submittedName>
        <fullName evidence="11">Uncharacterized protein</fullName>
    </submittedName>
</protein>
<feature type="transmembrane region" description="Helical" evidence="8">
    <location>
        <begin position="79"/>
        <end position="101"/>
    </location>
</feature>
<dbReference type="NCBIfam" id="TIGR01297">
    <property type="entry name" value="CDF"/>
    <property type="match status" value="1"/>
</dbReference>
<feature type="transmembrane region" description="Helical" evidence="8">
    <location>
        <begin position="156"/>
        <end position="175"/>
    </location>
</feature>
<dbReference type="InterPro" id="IPR050291">
    <property type="entry name" value="CDF_Transporter"/>
</dbReference>
<dbReference type="GO" id="GO:0015341">
    <property type="term" value="F:zinc efflux antiporter activity"/>
    <property type="evidence" value="ECO:0007669"/>
    <property type="project" value="TreeGrafter"/>
</dbReference>
<keyword evidence="6 8" id="KW-0472">Membrane</keyword>
<keyword evidence="5 8" id="KW-1133">Transmembrane helix</keyword>
<dbReference type="OrthoDB" id="9813655at2"/>
<comment type="subcellular location">
    <subcellularLocation>
        <location evidence="1">Membrane</location>
        <topology evidence="1">Multi-pass membrane protein</topology>
    </subcellularLocation>
</comment>
<feature type="compositionally biased region" description="Basic and acidic residues" evidence="7">
    <location>
        <begin position="287"/>
        <end position="299"/>
    </location>
</feature>
<dbReference type="RefSeq" id="WP_048548794.1">
    <property type="nucleotide sequence ID" value="NZ_HF571038.1"/>
</dbReference>
<reference evidence="11 12" key="1">
    <citation type="journal article" date="2013" name="ISME J.">
        <title>A metabolic model for members of the genus Tetrasphaera involved in enhanced biological phosphorus removal.</title>
        <authorList>
            <person name="Kristiansen R."/>
            <person name="Nguyen H.T.T."/>
            <person name="Saunders A.M."/>
            <person name="Nielsen J.L."/>
            <person name="Wimmer R."/>
            <person name="Le V.Q."/>
            <person name="McIlroy S.J."/>
            <person name="Petrovski S."/>
            <person name="Seviour R.J."/>
            <person name="Calteau A."/>
            <person name="Nielsen K.L."/>
            <person name="Nielsen P.H."/>
        </authorList>
    </citation>
    <scope>NUCLEOTIDE SEQUENCE [LARGE SCALE GENOMIC DNA]</scope>
    <source>
        <strain evidence="11 12">Ben 74</strain>
    </source>
</reference>
<keyword evidence="12" id="KW-1185">Reference proteome</keyword>
<dbReference type="STRING" id="1193518.BN13_90021"/>
<dbReference type="GO" id="GO:0015093">
    <property type="term" value="F:ferrous iron transmembrane transporter activity"/>
    <property type="evidence" value="ECO:0007669"/>
    <property type="project" value="TreeGrafter"/>
</dbReference>
<dbReference type="Pfam" id="PF01545">
    <property type="entry name" value="Cation_efflux"/>
    <property type="match status" value="1"/>
</dbReference>
<keyword evidence="3" id="KW-0813">Transport</keyword>
<accession>A0A077MGX6</accession>
<evidence type="ECO:0000256" key="4">
    <source>
        <dbReference type="ARBA" id="ARBA00022692"/>
    </source>
</evidence>
<dbReference type="AlphaFoldDB" id="A0A077MGX6"/>
<evidence type="ECO:0000313" key="12">
    <source>
        <dbReference type="Proteomes" id="UP000035720"/>
    </source>
</evidence>
<dbReference type="Proteomes" id="UP000035720">
    <property type="component" value="Unassembled WGS sequence"/>
</dbReference>
<dbReference type="GO" id="GO:0006882">
    <property type="term" value="P:intracellular zinc ion homeostasis"/>
    <property type="evidence" value="ECO:0007669"/>
    <property type="project" value="TreeGrafter"/>
</dbReference>
<comment type="caution">
    <text evidence="11">The sequence shown here is derived from an EMBL/GenBank/DDBJ whole genome shotgun (WGS) entry which is preliminary data.</text>
</comment>
<feature type="transmembrane region" description="Helical" evidence="8">
    <location>
        <begin position="181"/>
        <end position="198"/>
    </location>
</feature>
<evidence type="ECO:0000259" key="9">
    <source>
        <dbReference type="Pfam" id="PF01545"/>
    </source>
</evidence>
<keyword evidence="4 8" id="KW-0812">Transmembrane</keyword>
<evidence type="ECO:0000259" key="10">
    <source>
        <dbReference type="Pfam" id="PF16916"/>
    </source>
</evidence>
<dbReference type="InterPro" id="IPR027470">
    <property type="entry name" value="Cation_efflux_CTD"/>
</dbReference>
<feature type="transmembrane region" description="Helical" evidence="8">
    <location>
        <begin position="45"/>
        <end position="63"/>
    </location>
</feature>
<dbReference type="PANTHER" id="PTHR43840">
    <property type="entry name" value="MITOCHONDRIAL METAL TRANSPORTER 1-RELATED"/>
    <property type="match status" value="1"/>
</dbReference>
<proteinExistence type="inferred from homology"/>
<name>A0A077MGX6_9MICO</name>
<feature type="domain" description="Cation efflux protein transmembrane" evidence="9">
    <location>
        <begin position="13"/>
        <end position="206"/>
    </location>
</feature>
<dbReference type="GO" id="GO:0005886">
    <property type="term" value="C:plasma membrane"/>
    <property type="evidence" value="ECO:0007669"/>
    <property type="project" value="TreeGrafter"/>
</dbReference>
<evidence type="ECO:0000256" key="3">
    <source>
        <dbReference type="ARBA" id="ARBA00022448"/>
    </source>
</evidence>
<dbReference type="GO" id="GO:0015086">
    <property type="term" value="F:cadmium ion transmembrane transporter activity"/>
    <property type="evidence" value="ECO:0007669"/>
    <property type="project" value="TreeGrafter"/>
</dbReference>
<evidence type="ECO:0000313" key="11">
    <source>
        <dbReference type="EMBL" id="CCI54937.1"/>
    </source>
</evidence>
<feature type="transmembrane region" description="Helical" evidence="8">
    <location>
        <begin position="12"/>
        <end position="33"/>
    </location>
</feature>
<dbReference type="PANTHER" id="PTHR43840:SF15">
    <property type="entry name" value="MITOCHONDRIAL METAL TRANSPORTER 1-RELATED"/>
    <property type="match status" value="1"/>
</dbReference>
<dbReference type="InterPro" id="IPR058533">
    <property type="entry name" value="Cation_efflux_TM"/>
</dbReference>
<dbReference type="Pfam" id="PF16916">
    <property type="entry name" value="ZT_dimer"/>
    <property type="match status" value="1"/>
</dbReference>
<comment type="similarity">
    <text evidence="2">Belongs to the cation diffusion facilitator (CDF) transporter (TC 2.A.4) family.</text>
</comment>
<dbReference type="InterPro" id="IPR027469">
    <property type="entry name" value="Cation_efflux_TMD_sf"/>
</dbReference>
<evidence type="ECO:0000256" key="5">
    <source>
        <dbReference type="ARBA" id="ARBA00022989"/>
    </source>
</evidence>
<evidence type="ECO:0000256" key="1">
    <source>
        <dbReference type="ARBA" id="ARBA00004141"/>
    </source>
</evidence>
<dbReference type="InterPro" id="IPR002524">
    <property type="entry name" value="Cation_efflux"/>
</dbReference>
<evidence type="ECO:0000256" key="7">
    <source>
        <dbReference type="SAM" id="MobiDB-lite"/>
    </source>
</evidence>
<evidence type="ECO:0000256" key="8">
    <source>
        <dbReference type="SAM" id="Phobius"/>
    </source>
</evidence>
<gene>
    <name evidence="11" type="ORF">BN13_90021</name>
</gene>
<organism evidence="11 12">
    <name type="scientific">Nostocoides jenkinsii Ben 74</name>
    <dbReference type="NCBI Taxonomy" id="1193518"/>
    <lineage>
        <taxon>Bacteria</taxon>
        <taxon>Bacillati</taxon>
        <taxon>Actinomycetota</taxon>
        <taxon>Actinomycetes</taxon>
        <taxon>Micrococcales</taxon>
        <taxon>Intrasporangiaceae</taxon>
        <taxon>Nostocoides</taxon>
    </lineage>
</organism>
<dbReference type="EMBL" id="CAJC01000205">
    <property type="protein sequence ID" value="CCI54937.1"/>
    <property type="molecule type" value="Genomic_DNA"/>
</dbReference>
<feature type="region of interest" description="Disordered" evidence="7">
    <location>
        <begin position="287"/>
        <end position="306"/>
    </location>
</feature>
<sequence>MSSARTNLTRFAWLSIAAAIATIALKFGAYLLTGSVGLLSDAAESIVNLVAAFVALLALHVAARPPDEDHHFGHSKAEYFSAVVEGLMIFVAAVFILVTSVQRFLHPQPLENVGVGLGISVAASALSGIVAMTLLRAGRQHNSITLVADGKHLFTDVWTSVGVVVGVLLVALTKWERLDSIIAFLVGCNIVWTGWHLMRESVDGLMDKALDAERATAMRAVLDRYSGDEVTYHHLRTREAGHRIFASVHVLVPGAWTVQRGHDLVEDVEADLRTAIPQLDISIHLEPREDPRSYEDGVPHSHHMRP</sequence>
<dbReference type="SUPFAM" id="SSF161111">
    <property type="entry name" value="Cation efflux protein transmembrane domain-like"/>
    <property type="match status" value="1"/>
</dbReference>
<feature type="domain" description="Cation efflux protein cytoplasmic" evidence="10">
    <location>
        <begin position="212"/>
        <end position="287"/>
    </location>
</feature>
<feature type="transmembrane region" description="Helical" evidence="8">
    <location>
        <begin position="113"/>
        <end position="135"/>
    </location>
</feature>
<evidence type="ECO:0000256" key="2">
    <source>
        <dbReference type="ARBA" id="ARBA00008114"/>
    </source>
</evidence>